<evidence type="ECO:0000313" key="2">
    <source>
        <dbReference type="Proteomes" id="UP001143910"/>
    </source>
</evidence>
<proteinExistence type="predicted"/>
<accession>A0ACC1MGS2</accession>
<evidence type="ECO:0000313" key="1">
    <source>
        <dbReference type="EMBL" id="KAJ2965836.1"/>
    </source>
</evidence>
<reference evidence="1" key="1">
    <citation type="submission" date="2022-08" db="EMBL/GenBank/DDBJ databases">
        <title>Genome Sequence of Lecanicillium fungicola.</title>
        <authorList>
            <person name="Buettner E."/>
        </authorList>
    </citation>
    <scope>NUCLEOTIDE SEQUENCE</scope>
    <source>
        <strain evidence="1">Babe33</strain>
    </source>
</reference>
<dbReference type="EMBL" id="JANJQO010002836">
    <property type="protein sequence ID" value="KAJ2965836.1"/>
    <property type="molecule type" value="Genomic_DNA"/>
</dbReference>
<sequence>MASKKATTEGSIQDGHDIYPVHILDAPRMNHVFVSWIMNFNDVLDVEKLYSSLSALLEQGDWRKLGGRLRAAKSGGLELHVPKQFTADRPAVAFTKDDFSTMNLREHELARQFPQPQLHPYTKVIYDEADFRFFAAPKNFPSTIKEMLARDTPQIALHTTSFNDATLVSLTWPHTLMDGMAYAALLQNWSLMLAGKADKISPVMGAREDALSMLGTMSDPGGTLEIEPRHAGPLRFFIFFCFFLWHRLFYPPKQIRVLFLPRQAVNSLTEAAKKEAGDIFISEGDILTAWMCKAIASAERRSHPVTIIGLMNARDRLPCLEKTAGVHLQNLTAMAGIYLTPEQSRASVGSIAMEHRQQLAKQTTEEQVTLFFRSAWQRAAAKKSLRTAFIGETDTRAILTNNLTKAAYIQKTDFSAAVVRQGQDSSTARQNPPGQMVNYLHLIERGPVKAVNNFYIVGKDHADNYWLMATLSDQAWLKIDEAMRELE</sequence>
<comment type="caution">
    <text evidence="1">The sequence shown here is derived from an EMBL/GenBank/DDBJ whole genome shotgun (WGS) entry which is preliminary data.</text>
</comment>
<dbReference type="Proteomes" id="UP001143910">
    <property type="component" value="Unassembled WGS sequence"/>
</dbReference>
<protein>
    <submittedName>
        <fullName evidence="1">Uncharacterized protein</fullName>
    </submittedName>
</protein>
<gene>
    <name evidence="1" type="ORF">NQ176_g10429</name>
</gene>
<keyword evidence="2" id="KW-1185">Reference proteome</keyword>
<name>A0ACC1MGS2_9HYPO</name>
<organism evidence="1 2">
    <name type="scientific">Zarea fungicola</name>
    <dbReference type="NCBI Taxonomy" id="93591"/>
    <lineage>
        <taxon>Eukaryota</taxon>
        <taxon>Fungi</taxon>
        <taxon>Dikarya</taxon>
        <taxon>Ascomycota</taxon>
        <taxon>Pezizomycotina</taxon>
        <taxon>Sordariomycetes</taxon>
        <taxon>Hypocreomycetidae</taxon>
        <taxon>Hypocreales</taxon>
        <taxon>Cordycipitaceae</taxon>
        <taxon>Zarea</taxon>
    </lineage>
</organism>